<evidence type="ECO:0000313" key="3">
    <source>
        <dbReference type="Proteomes" id="UP000284794"/>
    </source>
</evidence>
<evidence type="ECO:0000256" key="1">
    <source>
        <dbReference type="SAM" id="MobiDB-lite"/>
    </source>
</evidence>
<keyword evidence="2" id="KW-0282">Flagellum</keyword>
<keyword evidence="2" id="KW-0969">Cilium</keyword>
<keyword evidence="2" id="KW-0966">Cell projection</keyword>
<comment type="caution">
    <text evidence="2">The sequence shown here is derived from an EMBL/GenBank/DDBJ whole genome shotgun (WGS) entry which is preliminary data.</text>
</comment>
<accession>A0A414DGW9</accession>
<sequence length="157" mass="18213">MTTNYLQMMIDSLNKKKKILTRIVELNEEQDAILSEPVLDDEAFDSNMKAKGDCIDGLDKLDEGFQSLFNRVRDELEVNKAIYTAEIASMKKLITEVTELGTKIEVQEARNKVKVEAMFRRERQEHKEAKRSASMAKSYYQSMSRMSDEPQFMDTKQ</sequence>
<dbReference type="Proteomes" id="UP000284794">
    <property type="component" value="Unassembled WGS sequence"/>
</dbReference>
<reference evidence="2 3" key="1">
    <citation type="submission" date="2018-08" db="EMBL/GenBank/DDBJ databases">
        <title>A genome reference for cultivated species of the human gut microbiota.</title>
        <authorList>
            <person name="Zou Y."/>
            <person name="Xue W."/>
            <person name="Luo G."/>
        </authorList>
    </citation>
    <scope>NUCLEOTIDE SEQUENCE [LARGE SCALE GENOMIC DNA]</scope>
    <source>
        <strain evidence="2 3">AM32-2AC</strain>
    </source>
</reference>
<dbReference type="EMBL" id="QSIS01000004">
    <property type="protein sequence ID" value="RHD09858.1"/>
    <property type="molecule type" value="Genomic_DNA"/>
</dbReference>
<protein>
    <submittedName>
        <fullName evidence="2">Flagellar protein FliT</fullName>
    </submittedName>
</protein>
<feature type="region of interest" description="Disordered" evidence="1">
    <location>
        <begin position="123"/>
        <end position="157"/>
    </location>
</feature>
<dbReference type="RefSeq" id="WP_118148402.1">
    <property type="nucleotide sequence ID" value="NZ_DAWDTH010000021.1"/>
</dbReference>
<name>A0A414DGW9_9FIRM</name>
<dbReference type="AlphaFoldDB" id="A0A414DGW9"/>
<organism evidence="2 3">
    <name type="scientific">Lachnospira eligens</name>
    <dbReference type="NCBI Taxonomy" id="39485"/>
    <lineage>
        <taxon>Bacteria</taxon>
        <taxon>Bacillati</taxon>
        <taxon>Bacillota</taxon>
        <taxon>Clostridia</taxon>
        <taxon>Lachnospirales</taxon>
        <taxon>Lachnospiraceae</taxon>
        <taxon>Lachnospira</taxon>
    </lineage>
</organism>
<evidence type="ECO:0000313" key="2">
    <source>
        <dbReference type="EMBL" id="RHD09858.1"/>
    </source>
</evidence>
<proteinExistence type="predicted"/>
<gene>
    <name evidence="2" type="ORF">DW811_04925</name>
</gene>